<evidence type="ECO:0000313" key="2">
    <source>
        <dbReference type="EMBL" id="MEJ8816196.1"/>
    </source>
</evidence>
<sequence length="435" mass="49497">MRSSSIIDPADLNPYGQNILMDHLKIRTPAEMLELMTVIPQLPKLVESIPWHIRLHWVMFIRKLYLPPIQAEPVATTADLMLRQGYSYRNPAEPRTWAQLAGYRTLTKLKAAPATAAVLTGDSGTGKTELLDQSFGLYPQVIEHESYPGIIGSHKQVVYLSVNVPAGGRSHDLARALGIQWDLVTQGTRFARFIDLKNPKGEQMLDEWTLIARAHALGILHLDEVQNLFHIPPVKERKKIRAPGQPGPILHISDDETLKWLLTFMNIWSIPLFFSGTPDGIGALTNRLSTMSRISTMGYFSTERFDSIDPKSYFRRIFFKQLLKLQFVKDPVPLEDIDKLARLVIDRTAGIQRLIIALWIAAHRVAFDRARASRSKVDNLLIQDFDNAANTYLKLLQPCVKALLSNTPDARSRYEDLVPRDDDFWALFWNRIETL</sequence>
<keyword evidence="3" id="KW-1185">Reference proteome</keyword>
<feature type="domain" description="ORC1/DEAH AAA+ ATPase" evidence="1">
    <location>
        <begin position="115"/>
        <end position="279"/>
    </location>
</feature>
<evidence type="ECO:0000313" key="3">
    <source>
        <dbReference type="Proteomes" id="UP001365846"/>
    </source>
</evidence>
<dbReference type="InterPro" id="IPR049945">
    <property type="entry name" value="AAA_22"/>
</dbReference>
<organism evidence="2 3">
    <name type="scientific">Variovorax ureilyticus</name>
    <dbReference type="NCBI Taxonomy" id="1836198"/>
    <lineage>
        <taxon>Bacteria</taxon>
        <taxon>Pseudomonadati</taxon>
        <taxon>Pseudomonadota</taxon>
        <taxon>Betaproteobacteria</taxon>
        <taxon>Burkholderiales</taxon>
        <taxon>Comamonadaceae</taxon>
        <taxon>Variovorax</taxon>
    </lineage>
</organism>
<dbReference type="InterPro" id="IPR027417">
    <property type="entry name" value="P-loop_NTPase"/>
</dbReference>
<comment type="caution">
    <text evidence="2">The sequence shown here is derived from an EMBL/GenBank/DDBJ whole genome shotgun (WGS) entry which is preliminary data.</text>
</comment>
<dbReference type="Proteomes" id="UP001365846">
    <property type="component" value="Unassembled WGS sequence"/>
</dbReference>
<dbReference type="Pfam" id="PF13401">
    <property type="entry name" value="AAA_22"/>
    <property type="match status" value="1"/>
</dbReference>
<protein>
    <submittedName>
        <fullName evidence="2">ATP-binding protein</fullName>
    </submittedName>
</protein>
<dbReference type="SUPFAM" id="SSF52540">
    <property type="entry name" value="P-loop containing nucleoside triphosphate hydrolases"/>
    <property type="match status" value="1"/>
</dbReference>
<name>A0ABU8VS81_9BURK</name>
<keyword evidence="2" id="KW-0067">ATP-binding</keyword>
<reference evidence="2 3" key="1">
    <citation type="submission" date="2024-03" db="EMBL/GenBank/DDBJ databases">
        <title>Novel species of the genus Variovorax.</title>
        <authorList>
            <person name="Liu Q."/>
            <person name="Xin Y.-H."/>
        </authorList>
    </citation>
    <scope>NUCLEOTIDE SEQUENCE [LARGE SCALE GENOMIC DNA]</scope>
    <source>
        <strain evidence="2 3">KACC 18899</strain>
    </source>
</reference>
<dbReference type="EMBL" id="JBBKZU010000035">
    <property type="protein sequence ID" value="MEJ8816196.1"/>
    <property type="molecule type" value="Genomic_DNA"/>
</dbReference>
<proteinExistence type="predicted"/>
<accession>A0ABU8VS81</accession>
<keyword evidence="2" id="KW-0547">Nucleotide-binding</keyword>
<evidence type="ECO:0000259" key="1">
    <source>
        <dbReference type="Pfam" id="PF13401"/>
    </source>
</evidence>
<gene>
    <name evidence="2" type="ORF">WKW77_34465</name>
</gene>
<dbReference type="RefSeq" id="WP_340361387.1">
    <property type="nucleotide sequence ID" value="NZ_JBBKZU010000035.1"/>
</dbReference>
<dbReference type="GO" id="GO:0005524">
    <property type="term" value="F:ATP binding"/>
    <property type="evidence" value="ECO:0007669"/>
    <property type="project" value="UniProtKB-KW"/>
</dbReference>